<keyword evidence="1" id="KW-1133">Transmembrane helix</keyword>
<protein>
    <submittedName>
        <fullName evidence="2">DUF2911 domain-containing protein</fullName>
    </submittedName>
</protein>
<dbReference type="RefSeq" id="WP_130021630.1">
    <property type="nucleotide sequence ID" value="NZ_SEWF01000019.1"/>
</dbReference>
<dbReference type="OrthoDB" id="195456at2"/>
<proteinExistence type="predicted"/>
<dbReference type="InterPro" id="IPR021314">
    <property type="entry name" value="DUF2911"/>
</dbReference>
<reference evidence="2 3" key="1">
    <citation type="submission" date="2019-02" db="EMBL/GenBank/DDBJ databases">
        <title>Bacterial novel species Emticicia sp. 17J42-9 isolated from soil.</title>
        <authorList>
            <person name="Jung H.-Y."/>
        </authorList>
    </citation>
    <scope>NUCLEOTIDE SEQUENCE [LARGE SCALE GENOMIC DNA]</scope>
    <source>
        <strain evidence="2 3">17J42-9</strain>
    </source>
</reference>
<keyword evidence="3" id="KW-1185">Reference proteome</keyword>
<dbReference type="Proteomes" id="UP000293162">
    <property type="component" value="Unassembled WGS sequence"/>
</dbReference>
<dbReference type="AlphaFoldDB" id="A0A4Q5LYL9"/>
<comment type="caution">
    <text evidence="2">The sequence shown here is derived from an EMBL/GenBank/DDBJ whole genome shotgun (WGS) entry which is preliminary data.</text>
</comment>
<organism evidence="2 3">
    <name type="scientific">Emticicia agri</name>
    <dbReference type="NCBI Taxonomy" id="2492393"/>
    <lineage>
        <taxon>Bacteria</taxon>
        <taxon>Pseudomonadati</taxon>
        <taxon>Bacteroidota</taxon>
        <taxon>Cytophagia</taxon>
        <taxon>Cytophagales</taxon>
        <taxon>Leadbetterellaceae</taxon>
        <taxon>Emticicia</taxon>
    </lineage>
</organism>
<feature type="transmembrane region" description="Helical" evidence="1">
    <location>
        <begin position="7"/>
        <end position="25"/>
    </location>
</feature>
<dbReference type="Pfam" id="PF11138">
    <property type="entry name" value="DUF2911"/>
    <property type="match status" value="1"/>
</dbReference>
<evidence type="ECO:0000313" key="2">
    <source>
        <dbReference type="EMBL" id="RYU95016.1"/>
    </source>
</evidence>
<evidence type="ECO:0000256" key="1">
    <source>
        <dbReference type="SAM" id="Phobius"/>
    </source>
</evidence>
<accession>A0A4Q5LYL9</accession>
<keyword evidence="1" id="KW-0472">Membrane</keyword>
<keyword evidence="1" id="KW-0812">Transmembrane</keyword>
<sequence length="174" mass="19496">MNKIVKIILISVVVLALAFFGYMTFTKSKSPADTAKFDQNGLSVQVDYCQPYKKDRVIFGQLVPYGKVWRTGANEATLIDVKQDVKVADKPLKAGKYTLWTIPNPDTWTIIINGQTGQWGTMYDETKDVMRVDVPAGKTTGTVEQFKIDFAPAEGGSDMLLRWENTEVKVPIRL</sequence>
<gene>
    <name evidence="2" type="ORF">EWM59_14125</name>
</gene>
<evidence type="ECO:0000313" key="3">
    <source>
        <dbReference type="Proteomes" id="UP000293162"/>
    </source>
</evidence>
<name>A0A4Q5LYL9_9BACT</name>
<dbReference type="EMBL" id="SEWF01000019">
    <property type="protein sequence ID" value="RYU95016.1"/>
    <property type="molecule type" value="Genomic_DNA"/>
</dbReference>